<feature type="transmembrane region" description="Helical" evidence="1">
    <location>
        <begin position="192"/>
        <end position="210"/>
    </location>
</feature>
<accession>A0A1I2LEJ3</accession>
<feature type="transmembrane region" description="Helical" evidence="1">
    <location>
        <begin position="115"/>
        <end position="135"/>
    </location>
</feature>
<name>A0A1I2LEJ3_9ACTN</name>
<feature type="transmembrane region" description="Helical" evidence="1">
    <location>
        <begin position="168"/>
        <end position="186"/>
    </location>
</feature>
<evidence type="ECO:0000313" key="4">
    <source>
        <dbReference type="Proteomes" id="UP000199052"/>
    </source>
</evidence>
<feature type="transmembrane region" description="Helical" evidence="1">
    <location>
        <begin position="56"/>
        <end position="79"/>
    </location>
</feature>
<feature type="transmembrane region" description="Helical" evidence="1">
    <location>
        <begin position="25"/>
        <end position="44"/>
    </location>
</feature>
<keyword evidence="1" id="KW-0812">Transmembrane</keyword>
<reference evidence="3 4" key="1">
    <citation type="submission" date="2016-10" db="EMBL/GenBank/DDBJ databases">
        <authorList>
            <person name="de Groot N.N."/>
        </authorList>
    </citation>
    <scope>NUCLEOTIDE SEQUENCE [LARGE SCALE GENOMIC DNA]</scope>
    <source>
        <strain evidence="3 4">CPCC 202808</strain>
    </source>
</reference>
<dbReference type="Proteomes" id="UP000199052">
    <property type="component" value="Unassembled WGS sequence"/>
</dbReference>
<dbReference type="STRING" id="504797.SAMN05421678_10270"/>
<feature type="transmembrane region" description="Helical" evidence="1">
    <location>
        <begin position="219"/>
        <end position="238"/>
    </location>
</feature>
<dbReference type="AlphaFoldDB" id="A0A1I2LEJ3"/>
<evidence type="ECO:0000313" key="3">
    <source>
        <dbReference type="EMBL" id="SFF76900.1"/>
    </source>
</evidence>
<reference evidence="2 5" key="2">
    <citation type="submission" date="2020-07" db="EMBL/GenBank/DDBJ databases">
        <title>Sequencing the genomes of 1000 actinobacteria strains.</title>
        <authorList>
            <person name="Klenk H.-P."/>
        </authorList>
    </citation>
    <scope>NUCLEOTIDE SEQUENCE [LARGE SCALE GENOMIC DNA]</scope>
    <source>
        <strain evidence="2 5">DSM 45117</strain>
    </source>
</reference>
<dbReference type="EMBL" id="JACBZA010000001">
    <property type="protein sequence ID" value="NYH84959.1"/>
    <property type="molecule type" value="Genomic_DNA"/>
</dbReference>
<keyword evidence="5" id="KW-1185">Reference proteome</keyword>
<proteinExistence type="predicted"/>
<sequence>MTTQQLTNTAPPRRRDRPLWIAGRHYLEMVVAMVAGMMLLGPVWTTATVVLGGREILGRVDAGALVMATNMAIGMAIWMRYRGHGWVPIAQMSAAMYVPFLAFLVPYWLDAVSGDVVMLGGHVLMLPAMAVAMLARPGEYTRHHHRRVPAAEPSGGLRRGLRRVGAAVAHRWPSLLGLVVAVGAWVDNPMPDFMWVMLVLPVAYIVIGFWRRQFGDRRVLAIQLGGLVLYVVLFLAALGAHERLAAILVGSGWLVHAGWDVAHHRARSVVPRAYAEACAVFDGVIGLTIILALWPR</sequence>
<evidence type="ECO:0000256" key="1">
    <source>
        <dbReference type="SAM" id="Phobius"/>
    </source>
</evidence>
<dbReference type="Proteomes" id="UP000533017">
    <property type="component" value="Unassembled WGS sequence"/>
</dbReference>
<dbReference type="RefSeq" id="WP_202817896.1">
    <property type="nucleotide sequence ID" value="NZ_FOOI01000002.1"/>
</dbReference>
<feature type="transmembrane region" description="Helical" evidence="1">
    <location>
        <begin position="86"/>
        <end position="109"/>
    </location>
</feature>
<evidence type="ECO:0000313" key="2">
    <source>
        <dbReference type="EMBL" id="NYH84959.1"/>
    </source>
</evidence>
<evidence type="ECO:0000313" key="5">
    <source>
        <dbReference type="Proteomes" id="UP000533017"/>
    </source>
</evidence>
<keyword evidence="1" id="KW-0472">Membrane</keyword>
<organism evidence="3 4">
    <name type="scientific">Actinopolymorpha cephalotaxi</name>
    <dbReference type="NCBI Taxonomy" id="504797"/>
    <lineage>
        <taxon>Bacteria</taxon>
        <taxon>Bacillati</taxon>
        <taxon>Actinomycetota</taxon>
        <taxon>Actinomycetes</taxon>
        <taxon>Propionibacteriales</taxon>
        <taxon>Actinopolymorphaceae</taxon>
        <taxon>Actinopolymorpha</taxon>
    </lineage>
</organism>
<dbReference type="EMBL" id="FOOI01000002">
    <property type="protein sequence ID" value="SFF76900.1"/>
    <property type="molecule type" value="Genomic_DNA"/>
</dbReference>
<feature type="transmembrane region" description="Helical" evidence="1">
    <location>
        <begin position="274"/>
        <end position="294"/>
    </location>
</feature>
<gene>
    <name evidence="2" type="ORF">FHR37_003810</name>
    <name evidence="3" type="ORF">SAMN05421678_10270</name>
</gene>
<keyword evidence="1" id="KW-1133">Transmembrane helix</keyword>
<protein>
    <submittedName>
        <fullName evidence="3">Uncharacterized protein</fullName>
    </submittedName>
</protein>